<feature type="transmembrane region" description="Helical" evidence="1">
    <location>
        <begin position="237"/>
        <end position="258"/>
    </location>
</feature>
<gene>
    <name evidence="2" type="ORF">HII31_07815</name>
</gene>
<sequence>MSAASSDESADSDVEAAEILRNPPSPSVLGLWAHAARVDKKSPSLSLVIGVMFSRRGERFASRSLHYQQGRWTDHEFAHALMREYRHMKIEKVGVLQYFVNHKRIAFVHILKFQAFAHPDYRAGKWMIVAKQPIEPDDSERARAWFMYNITAKATKESRFFNARTGKPQGSTRLTQYWTGRVDQMIEEGAVISLEIEEAFDRFKIYVMLGIAVFVSLAVGLIYGFLMGNDFATGFSIASWLMTAFGFYATVASILISLPELR</sequence>
<keyword evidence="3" id="KW-1185">Reference proteome</keyword>
<comment type="caution">
    <text evidence="2">The sequence shown here is derived from an EMBL/GenBank/DDBJ whole genome shotgun (WGS) entry which is preliminary data.</text>
</comment>
<keyword evidence="1" id="KW-0812">Transmembrane</keyword>
<evidence type="ECO:0000313" key="3">
    <source>
        <dbReference type="Proteomes" id="UP000660729"/>
    </source>
</evidence>
<dbReference type="AlphaFoldDB" id="A0A8H6RIH7"/>
<feature type="transmembrane region" description="Helical" evidence="1">
    <location>
        <begin position="205"/>
        <end position="225"/>
    </location>
</feature>
<dbReference type="OrthoDB" id="3639052at2759"/>
<keyword evidence="1" id="KW-1133">Transmembrane helix</keyword>
<dbReference type="EMBL" id="JABCIY010000168">
    <property type="protein sequence ID" value="KAF7190656.1"/>
    <property type="molecule type" value="Genomic_DNA"/>
</dbReference>
<keyword evidence="1" id="KW-0472">Membrane</keyword>
<evidence type="ECO:0000313" key="2">
    <source>
        <dbReference type="EMBL" id="KAF7190656.1"/>
    </source>
</evidence>
<proteinExistence type="predicted"/>
<name>A0A8H6RIH7_9PEZI</name>
<protein>
    <submittedName>
        <fullName evidence="2">Uncharacterized protein</fullName>
    </submittedName>
</protein>
<accession>A0A8H6RIH7</accession>
<reference evidence="2" key="1">
    <citation type="submission" date="2020-04" db="EMBL/GenBank/DDBJ databases">
        <title>Draft genome resource of the tomato pathogen Pseudocercospora fuligena.</title>
        <authorList>
            <person name="Zaccaron A."/>
        </authorList>
    </citation>
    <scope>NUCLEOTIDE SEQUENCE</scope>
    <source>
        <strain evidence="2">PF001</strain>
    </source>
</reference>
<organism evidence="2 3">
    <name type="scientific">Pseudocercospora fuligena</name>
    <dbReference type="NCBI Taxonomy" id="685502"/>
    <lineage>
        <taxon>Eukaryota</taxon>
        <taxon>Fungi</taxon>
        <taxon>Dikarya</taxon>
        <taxon>Ascomycota</taxon>
        <taxon>Pezizomycotina</taxon>
        <taxon>Dothideomycetes</taxon>
        <taxon>Dothideomycetidae</taxon>
        <taxon>Mycosphaerellales</taxon>
        <taxon>Mycosphaerellaceae</taxon>
        <taxon>Pseudocercospora</taxon>
    </lineage>
</organism>
<evidence type="ECO:0000256" key="1">
    <source>
        <dbReference type="SAM" id="Phobius"/>
    </source>
</evidence>
<dbReference type="Proteomes" id="UP000660729">
    <property type="component" value="Unassembled WGS sequence"/>
</dbReference>